<organism evidence="4 5">
    <name type="scientific">Lithohypha guttulata</name>
    <dbReference type="NCBI Taxonomy" id="1690604"/>
    <lineage>
        <taxon>Eukaryota</taxon>
        <taxon>Fungi</taxon>
        <taxon>Dikarya</taxon>
        <taxon>Ascomycota</taxon>
        <taxon>Pezizomycotina</taxon>
        <taxon>Eurotiomycetes</taxon>
        <taxon>Chaetothyriomycetidae</taxon>
        <taxon>Chaetothyriales</taxon>
        <taxon>Trichomeriaceae</taxon>
        <taxon>Lithohypha</taxon>
    </lineage>
</organism>
<name>A0ABR0KDX3_9EURO</name>
<evidence type="ECO:0000256" key="1">
    <source>
        <dbReference type="SAM" id="MobiDB-lite"/>
    </source>
</evidence>
<dbReference type="PANTHER" id="PTHR38118:SF4">
    <property type="match status" value="1"/>
</dbReference>
<feature type="region of interest" description="Disordered" evidence="1">
    <location>
        <begin position="155"/>
        <end position="176"/>
    </location>
</feature>
<keyword evidence="2" id="KW-0732">Signal</keyword>
<feature type="signal peptide" evidence="2">
    <location>
        <begin position="1"/>
        <end position="18"/>
    </location>
</feature>
<evidence type="ECO:0000256" key="2">
    <source>
        <dbReference type="SAM" id="SignalP"/>
    </source>
</evidence>
<gene>
    <name evidence="4" type="ORF">LTR24_004160</name>
</gene>
<feature type="chain" id="PRO_5045948787" description="DUF7707 domain-containing protein" evidence="2">
    <location>
        <begin position="19"/>
        <end position="212"/>
    </location>
</feature>
<dbReference type="Proteomes" id="UP001345013">
    <property type="component" value="Unassembled WGS sequence"/>
</dbReference>
<dbReference type="PANTHER" id="PTHR38118">
    <property type="entry name" value="ANCHORED CELL WALL PROTEIN 11-RELATED"/>
    <property type="match status" value="1"/>
</dbReference>
<sequence>MFSQSVLLASALVAFANAQTIVTSSAASVQATATQSQSMPPAATQGFNPGNVTSSRKFNWCLAQLNTCPQICGGAASLNDCDSDTLTYNCVCPNGTVPDSTAFAQTLPFYICQETFVQCIANNPNDAEGQATCQENESCGTRNATAEALAQTSGVSSSTASSTSGSSASSAATGSDSSSAASATESAAIAPMTTYATGAFAAVLMAAFKLML</sequence>
<evidence type="ECO:0000313" key="4">
    <source>
        <dbReference type="EMBL" id="KAK5093606.1"/>
    </source>
</evidence>
<feature type="domain" description="DUF7707" evidence="3">
    <location>
        <begin position="47"/>
        <end position="143"/>
    </location>
</feature>
<dbReference type="EMBL" id="JAVRRG010000041">
    <property type="protein sequence ID" value="KAK5093606.1"/>
    <property type="molecule type" value="Genomic_DNA"/>
</dbReference>
<reference evidence="4 5" key="1">
    <citation type="submission" date="2023-08" db="EMBL/GenBank/DDBJ databases">
        <title>Black Yeasts Isolated from many extreme environments.</title>
        <authorList>
            <person name="Coleine C."/>
            <person name="Stajich J.E."/>
            <person name="Selbmann L."/>
        </authorList>
    </citation>
    <scope>NUCLEOTIDE SEQUENCE [LARGE SCALE GENOMIC DNA]</scope>
    <source>
        <strain evidence="4 5">CCFEE 5885</strain>
    </source>
</reference>
<comment type="caution">
    <text evidence="4">The sequence shown here is derived from an EMBL/GenBank/DDBJ whole genome shotgun (WGS) entry which is preliminary data.</text>
</comment>
<keyword evidence="5" id="KW-1185">Reference proteome</keyword>
<proteinExistence type="predicted"/>
<dbReference type="InterPro" id="IPR056124">
    <property type="entry name" value="DUF7707"/>
</dbReference>
<accession>A0ABR0KDX3</accession>
<dbReference type="Pfam" id="PF24808">
    <property type="entry name" value="DUF7707"/>
    <property type="match status" value="1"/>
</dbReference>
<protein>
    <recommendedName>
        <fullName evidence="3">DUF7707 domain-containing protein</fullName>
    </recommendedName>
</protein>
<evidence type="ECO:0000313" key="5">
    <source>
        <dbReference type="Proteomes" id="UP001345013"/>
    </source>
</evidence>
<evidence type="ECO:0000259" key="3">
    <source>
        <dbReference type="Pfam" id="PF24808"/>
    </source>
</evidence>